<gene>
    <name evidence="2" type="ORF">HOLleu_38136</name>
</gene>
<feature type="chain" id="PRO_5040372358" evidence="1">
    <location>
        <begin position="27"/>
        <end position="294"/>
    </location>
</feature>
<evidence type="ECO:0000313" key="3">
    <source>
        <dbReference type="Proteomes" id="UP001152320"/>
    </source>
</evidence>
<organism evidence="2 3">
    <name type="scientific">Holothuria leucospilota</name>
    <name type="common">Black long sea cucumber</name>
    <name type="synonym">Mertensiothuria leucospilota</name>
    <dbReference type="NCBI Taxonomy" id="206669"/>
    <lineage>
        <taxon>Eukaryota</taxon>
        <taxon>Metazoa</taxon>
        <taxon>Echinodermata</taxon>
        <taxon>Eleutherozoa</taxon>
        <taxon>Echinozoa</taxon>
        <taxon>Holothuroidea</taxon>
        <taxon>Aspidochirotacea</taxon>
        <taxon>Aspidochirotida</taxon>
        <taxon>Holothuriidae</taxon>
        <taxon>Holothuria</taxon>
    </lineage>
</organism>
<protein>
    <submittedName>
        <fullName evidence="2">Uncharacterized protein</fullName>
    </submittedName>
</protein>
<comment type="caution">
    <text evidence="2">The sequence shown here is derived from an EMBL/GenBank/DDBJ whole genome shotgun (WGS) entry which is preliminary data.</text>
</comment>
<sequence>MLRIATTTISISVVILELSCLILSSSDVLDDRRSVKIGETLHSRLAHSDNKTESVVPDYSYQRKERLEKRYLNWKENEIISTDTSKYPVIVNYFRPHPMSESVNLNEDYLGFTLYKRNGAEVEPNTGIFHFVKSSDSVRESSQCRRRTRHAGAYRYIYGRCPEDDEDLVASGYCYRAERGLVYNSNTFNDIQSYADGSYYANTDREMNIIEKTFFNKCFNEWKDGGFQLSFICMVSSSFRVSSVMSMPNNTAYRVSSNDTCGDCDLDCNSNARLVVSSFVIIVALIFEKLLNIG</sequence>
<dbReference type="AlphaFoldDB" id="A0A9Q1BCV5"/>
<evidence type="ECO:0000313" key="2">
    <source>
        <dbReference type="EMBL" id="KAJ8023061.1"/>
    </source>
</evidence>
<evidence type="ECO:0000256" key="1">
    <source>
        <dbReference type="SAM" id="SignalP"/>
    </source>
</evidence>
<dbReference type="Proteomes" id="UP001152320">
    <property type="component" value="Chromosome 20"/>
</dbReference>
<feature type="signal peptide" evidence="1">
    <location>
        <begin position="1"/>
        <end position="26"/>
    </location>
</feature>
<keyword evidence="3" id="KW-1185">Reference proteome</keyword>
<reference evidence="2" key="1">
    <citation type="submission" date="2021-10" db="EMBL/GenBank/DDBJ databases">
        <title>Tropical sea cucumber genome reveals ecological adaptation and Cuvierian tubules defense mechanism.</title>
        <authorList>
            <person name="Chen T."/>
        </authorList>
    </citation>
    <scope>NUCLEOTIDE SEQUENCE</scope>
    <source>
        <strain evidence="2">Nanhai2018</strain>
        <tissue evidence="2">Muscle</tissue>
    </source>
</reference>
<keyword evidence="1" id="KW-0732">Signal</keyword>
<accession>A0A9Q1BCV5</accession>
<name>A0A9Q1BCV5_HOLLE</name>
<proteinExistence type="predicted"/>
<dbReference type="EMBL" id="JAIZAY010000020">
    <property type="protein sequence ID" value="KAJ8023061.1"/>
    <property type="molecule type" value="Genomic_DNA"/>
</dbReference>